<dbReference type="PIRSF" id="PIRSF016578">
    <property type="entry name" value="HsaA"/>
    <property type="match status" value="1"/>
</dbReference>
<sequence length="424" mass="45272">MTETLDHATTSLHPTPAFEVAAAKYRPIFQRIAAGALDRELARELPFEQIGWLKDAGFGAARIPAELGGDGLGWEEFTELLIQLAAADSNIPQALRSHIALVEENLYHHGRSGDRSNWLQRFASGELAGNAWTEPGAGGTATVLSESGGKLVLNGRKFYTTGTIFADWIDVTAKRPDGSDVSVIISTKTAGVETYDDWDGFGQRLTGSGTTVFTDAEVDPANVSAFADRFPYQTALYQHILLVALAGIAQAVTTDAATNVRERKRVFGHGNAPLVRHDAQILQVVGGISAKAYAARATTLSVARSLDRVFASRQEGADAEKAANIAVELESGQAQIVLSTLVPQAAGELFNTLGASSTSTGKSLDRHWRNARTVATHNPFIYKSRIVGDWEVNATEPPFVWTIGEANADAARQPHSPAAPSAAV</sequence>
<accession>A0ABY3W8I0</accession>
<dbReference type="SUPFAM" id="SSF56645">
    <property type="entry name" value="Acyl-CoA dehydrogenase NM domain-like"/>
    <property type="match status" value="1"/>
</dbReference>
<evidence type="ECO:0000313" key="5">
    <source>
        <dbReference type="Proteomes" id="UP000829069"/>
    </source>
</evidence>
<protein>
    <submittedName>
        <fullName evidence="4">Acyl-CoA dehydrogenase family protein</fullName>
    </submittedName>
</protein>
<dbReference type="InterPro" id="IPR013786">
    <property type="entry name" value="AcylCoA_DH/ox_N"/>
</dbReference>
<evidence type="ECO:0000256" key="1">
    <source>
        <dbReference type="ARBA" id="ARBA00023002"/>
    </source>
</evidence>
<dbReference type="InterPro" id="IPR009100">
    <property type="entry name" value="AcylCoA_DH/oxidase_NM_dom_sf"/>
</dbReference>
<dbReference type="PANTHER" id="PTHR43884">
    <property type="entry name" value="ACYL-COA DEHYDROGENASE"/>
    <property type="match status" value="1"/>
</dbReference>
<feature type="domain" description="Acyl-CoA dehydrogenase/oxidase N-terminal" evidence="2">
    <location>
        <begin position="32"/>
        <end position="126"/>
    </location>
</feature>
<keyword evidence="1" id="KW-0560">Oxidoreductase</keyword>
<dbReference type="Pfam" id="PF02771">
    <property type="entry name" value="Acyl-CoA_dh_N"/>
    <property type="match status" value="1"/>
</dbReference>
<dbReference type="PANTHER" id="PTHR43884:SF12">
    <property type="entry name" value="ISOVALERYL-COA DEHYDROGENASE, MITOCHONDRIAL-RELATED"/>
    <property type="match status" value="1"/>
</dbReference>
<dbReference type="InterPro" id="IPR046373">
    <property type="entry name" value="Acyl-CoA_Oxase/DH_mid-dom_sf"/>
</dbReference>
<evidence type="ECO:0000313" key="4">
    <source>
        <dbReference type="EMBL" id="UNK45791.1"/>
    </source>
</evidence>
<organism evidence="4 5">
    <name type="scientific">Arthrobacter sulfonylureivorans</name>
    <dbReference type="NCBI Taxonomy" id="2486855"/>
    <lineage>
        <taxon>Bacteria</taxon>
        <taxon>Bacillati</taxon>
        <taxon>Actinomycetota</taxon>
        <taxon>Actinomycetes</taxon>
        <taxon>Micrococcales</taxon>
        <taxon>Micrococcaceae</taxon>
        <taxon>Arthrobacter</taxon>
    </lineage>
</organism>
<evidence type="ECO:0000259" key="3">
    <source>
        <dbReference type="Pfam" id="PF08028"/>
    </source>
</evidence>
<dbReference type="RefSeq" id="WP_241913960.1">
    <property type="nucleotide sequence ID" value="NZ_CP093326.1"/>
</dbReference>
<name>A0ABY3W8I0_9MICC</name>
<evidence type="ECO:0000259" key="2">
    <source>
        <dbReference type="Pfam" id="PF02771"/>
    </source>
</evidence>
<dbReference type="Gene3D" id="1.20.140.10">
    <property type="entry name" value="Butyryl-CoA Dehydrogenase, subunit A, domain 3"/>
    <property type="match status" value="1"/>
</dbReference>
<proteinExistence type="predicted"/>
<dbReference type="EMBL" id="CP093326">
    <property type="protein sequence ID" value="UNK45791.1"/>
    <property type="molecule type" value="Genomic_DNA"/>
</dbReference>
<keyword evidence="5" id="KW-1185">Reference proteome</keyword>
<dbReference type="InterPro" id="IPR036250">
    <property type="entry name" value="AcylCo_DH-like_C"/>
</dbReference>
<dbReference type="Gene3D" id="1.10.540.10">
    <property type="entry name" value="Acyl-CoA dehydrogenase/oxidase, N-terminal domain"/>
    <property type="match status" value="1"/>
</dbReference>
<reference evidence="4 5" key="1">
    <citation type="submission" date="2022-03" db="EMBL/GenBank/DDBJ databases">
        <title>Isotopic signatures of nitrous oxide derived from detoxification processes.</title>
        <authorList>
            <person name="Behrendt U."/>
            <person name="Buchen C."/>
            <person name="Well R."/>
            <person name="Ulrich A."/>
            <person name="Rohe L."/>
            <person name="Kolb S."/>
            <person name="Schloter M."/>
            <person name="Horn M.A."/>
            <person name="Augustin J."/>
        </authorList>
    </citation>
    <scope>NUCLEOTIDE SEQUENCE [LARGE SCALE GENOMIC DNA]</scope>
    <source>
        <strain evidence="4 5">S4-C24</strain>
    </source>
</reference>
<dbReference type="Proteomes" id="UP000829069">
    <property type="component" value="Chromosome"/>
</dbReference>
<gene>
    <name evidence="4" type="ORF">MNQ99_18065</name>
</gene>
<dbReference type="InterPro" id="IPR013107">
    <property type="entry name" value="Acyl-CoA_DH_C"/>
</dbReference>
<dbReference type="Gene3D" id="2.40.110.10">
    <property type="entry name" value="Butyryl-CoA Dehydrogenase, subunit A, domain 2"/>
    <property type="match status" value="1"/>
</dbReference>
<dbReference type="SUPFAM" id="SSF47203">
    <property type="entry name" value="Acyl-CoA dehydrogenase C-terminal domain-like"/>
    <property type="match status" value="1"/>
</dbReference>
<dbReference type="InterPro" id="IPR037069">
    <property type="entry name" value="AcylCoA_DH/ox_N_sf"/>
</dbReference>
<dbReference type="Pfam" id="PF08028">
    <property type="entry name" value="Acyl-CoA_dh_2"/>
    <property type="match status" value="1"/>
</dbReference>
<feature type="domain" description="Acyl-CoA dehydrogenase C-terminal" evidence="3">
    <location>
        <begin position="246"/>
        <end position="378"/>
    </location>
</feature>